<keyword evidence="3" id="KW-1185">Reference proteome</keyword>
<gene>
    <name evidence="2" type="ORF">QQ008_17690</name>
</gene>
<reference evidence="2" key="1">
    <citation type="submission" date="2023-06" db="EMBL/GenBank/DDBJ databases">
        <title>Genomic of Parafulvivirga corallium.</title>
        <authorList>
            <person name="Wang G."/>
        </authorList>
    </citation>
    <scope>NUCLEOTIDE SEQUENCE</scope>
    <source>
        <strain evidence="2">BMA10</strain>
    </source>
</reference>
<dbReference type="RefSeq" id="WP_346753250.1">
    <property type="nucleotide sequence ID" value="NZ_JAUJEA010000006.1"/>
</dbReference>
<evidence type="ECO:0000313" key="3">
    <source>
        <dbReference type="Proteomes" id="UP001172082"/>
    </source>
</evidence>
<dbReference type="EMBL" id="JAUJEA010000006">
    <property type="protein sequence ID" value="MDN5203227.1"/>
    <property type="molecule type" value="Genomic_DNA"/>
</dbReference>
<evidence type="ECO:0000259" key="1">
    <source>
        <dbReference type="Pfam" id="PF00425"/>
    </source>
</evidence>
<dbReference type="SUPFAM" id="SSF56322">
    <property type="entry name" value="ADC synthase"/>
    <property type="match status" value="1"/>
</dbReference>
<sequence length="411" mass="46864">MEHLQEWRTFQENLIGASERYIFKTLFNFSVEHDWAIALWRLPHQTEKHLIIDSSQTTKVVKADLEELPEGFIIAPFDGSGANQTIFINNDLYFSSKEKKLSISPALKWDESKIQLEGLFEKFSNGMVKNKGTSFYTASSDETQSTSKDQYIEMVRKAVGEIAENKFEKVVPSKIKLVPLDQNFEIIEIFEKLCEAYPNAFISIVSHPEIGTWVGATPEKLISIDKNKMFQTISLAGTQKIDKDTDLREVAWKQKEIEEQAMVSRYIINCFKKIRLREFTEKGPRTARAGALAHLQTEFNVDTEATNFTQLGTVMLDLLHPTSAVCGMPKEPANAFLLKNEVHQRAYFSGYLGPVNVLEESRIFVNIRCMQLLSDSAVLYSGAGVTENSDPEHEWEETEIKCETILRILKE</sequence>
<feature type="domain" description="Chorismate-utilising enzyme C-terminal" evidence="1">
    <location>
        <begin position="148"/>
        <end position="401"/>
    </location>
</feature>
<dbReference type="InterPro" id="IPR005801">
    <property type="entry name" value="ADC_synthase"/>
</dbReference>
<protein>
    <submittedName>
        <fullName evidence="2">Chorismate-binding protein</fullName>
    </submittedName>
</protein>
<dbReference type="PANTHER" id="PTHR42839:SF2">
    <property type="entry name" value="ISOCHORISMATE SYNTHASE ENTC"/>
    <property type="match status" value="1"/>
</dbReference>
<name>A0ABT8KR47_9BACT</name>
<comment type="caution">
    <text evidence="2">The sequence shown here is derived from an EMBL/GenBank/DDBJ whole genome shotgun (WGS) entry which is preliminary data.</text>
</comment>
<organism evidence="2 3">
    <name type="scientific">Splendidivirga corallicola</name>
    <dbReference type="NCBI Taxonomy" id="3051826"/>
    <lineage>
        <taxon>Bacteria</taxon>
        <taxon>Pseudomonadati</taxon>
        <taxon>Bacteroidota</taxon>
        <taxon>Cytophagia</taxon>
        <taxon>Cytophagales</taxon>
        <taxon>Splendidivirgaceae</taxon>
        <taxon>Splendidivirga</taxon>
    </lineage>
</organism>
<accession>A0ABT8KR47</accession>
<dbReference type="PANTHER" id="PTHR42839">
    <property type="entry name" value="ISOCHORISMATE SYNTHASE ENTC"/>
    <property type="match status" value="1"/>
</dbReference>
<proteinExistence type="predicted"/>
<evidence type="ECO:0000313" key="2">
    <source>
        <dbReference type="EMBL" id="MDN5203227.1"/>
    </source>
</evidence>
<dbReference type="Proteomes" id="UP001172082">
    <property type="component" value="Unassembled WGS sequence"/>
</dbReference>
<dbReference type="Gene3D" id="3.60.120.10">
    <property type="entry name" value="Anthranilate synthase"/>
    <property type="match status" value="1"/>
</dbReference>
<dbReference type="InterPro" id="IPR015890">
    <property type="entry name" value="Chorismate_C"/>
</dbReference>
<dbReference type="Pfam" id="PF00425">
    <property type="entry name" value="Chorismate_bind"/>
    <property type="match status" value="1"/>
</dbReference>